<proteinExistence type="predicted"/>
<dbReference type="Pfam" id="PF14403">
    <property type="entry name" value="CP_ATPgrasp_2"/>
    <property type="match status" value="1"/>
</dbReference>
<evidence type="ECO:0000256" key="1">
    <source>
        <dbReference type="SAM" id="MobiDB-lite"/>
    </source>
</evidence>
<protein>
    <submittedName>
        <fullName evidence="3">Uncharacterized conserved protein, circularly permuted ATPgrasp superfamily</fullName>
    </submittedName>
</protein>
<keyword evidence="4" id="KW-1185">Reference proteome</keyword>
<dbReference type="PANTHER" id="PTHR34595:SF7">
    <property type="entry name" value="SLL1039 PROTEIN"/>
    <property type="match status" value="1"/>
</dbReference>
<name>A0A1G7MJD7_9ACTN</name>
<accession>A0A1G7MJD7</accession>
<organism evidence="3 4">
    <name type="scientific">Klenkia brasiliensis</name>
    <dbReference type="NCBI Taxonomy" id="333142"/>
    <lineage>
        <taxon>Bacteria</taxon>
        <taxon>Bacillati</taxon>
        <taxon>Actinomycetota</taxon>
        <taxon>Actinomycetes</taxon>
        <taxon>Geodermatophilales</taxon>
        <taxon>Geodermatophilaceae</taxon>
        <taxon>Klenkia</taxon>
    </lineage>
</organism>
<dbReference type="Gene3D" id="3.40.50.11290">
    <property type="match status" value="1"/>
</dbReference>
<gene>
    <name evidence="3" type="ORF">SAMN05660324_0679</name>
</gene>
<dbReference type="OrthoDB" id="9803842at2"/>
<dbReference type="InterPro" id="IPR051680">
    <property type="entry name" value="ATP-dep_Glu-Cys_Ligase-2"/>
</dbReference>
<evidence type="ECO:0000313" key="3">
    <source>
        <dbReference type="EMBL" id="SDF61998.1"/>
    </source>
</evidence>
<dbReference type="EMBL" id="FNCF01000001">
    <property type="protein sequence ID" value="SDF61998.1"/>
    <property type="molecule type" value="Genomic_DNA"/>
</dbReference>
<reference evidence="4" key="1">
    <citation type="submission" date="2016-10" db="EMBL/GenBank/DDBJ databases">
        <authorList>
            <person name="Varghese N."/>
            <person name="Submissions S."/>
        </authorList>
    </citation>
    <scope>NUCLEOTIDE SEQUENCE [LARGE SCALE GENOMIC DNA]</scope>
    <source>
        <strain evidence="4">DSM 44526</strain>
    </source>
</reference>
<dbReference type="PIRSF" id="PIRSF005522">
    <property type="entry name" value="UCP005522"/>
    <property type="match status" value="1"/>
</dbReference>
<dbReference type="PANTHER" id="PTHR34595">
    <property type="entry name" value="BLR5612 PROTEIN"/>
    <property type="match status" value="1"/>
</dbReference>
<dbReference type="SUPFAM" id="SSF56059">
    <property type="entry name" value="Glutathione synthetase ATP-binding domain-like"/>
    <property type="match status" value="1"/>
</dbReference>
<dbReference type="InterPro" id="IPR025841">
    <property type="entry name" value="CP_ATPgrasp_2"/>
</dbReference>
<evidence type="ECO:0000259" key="2">
    <source>
        <dbReference type="Pfam" id="PF14403"/>
    </source>
</evidence>
<dbReference type="Gene3D" id="3.30.1490.270">
    <property type="match status" value="1"/>
</dbReference>
<sequence length="558" mass="59685">MADLFDGYPLGEQWDEMFGAPAQPRPPYAGLFGSLQPMSGEELAARADVLSQTYRDAGVTFAHAGEEQPFPLDIVPRIIGADEWAHVERGVAQRVHALEAFLADVYGAGQVFADRVVPRSVITTSAHFHRAAHGLVPPNGVRVHVSGIDLVRDEAGDFRVLEDNLRSPSGVSYVITNRAAMSQVLPELFGDHRIQPVADYPSKLLAALKAAAPPSVSDPVVVVLTPGVYNSAYFEHALLARQMGVELVEGRDLVCSGGQVSMRTTDGQQRVDVIYRRIDDEFLDPVHFRSDSVIGCAGVLNAARAGRVTIANAVGNGVADDKLIYTWVPDLIRYYLGEEPVLANADTYRLDHRDATEWVLENLSSLVLKPVDGSGGKGIVIGPRADEQTLEALAVKVRESPRDWIAQKPIGLSTSPTLINGRIAPRHVDLRPFAVNDGKDVWVLPGGLTRVALPEGELVVNSSQGGGSKDTWVISGPRPADGPPPDRTQIEFTTADLPAEPPAQDPGPANDNAVGQGQQQQQQQVKDPVLLSARTLAPSLGTGPTAGGDEQAVGGSRC</sequence>
<dbReference type="AlphaFoldDB" id="A0A1G7MJD7"/>
<evidence type="ECO:0000313" key="4">
    <source>
        <dbReference type="Proteomes" id="UP000198863"/>
    </source>
</evidence>
<dbReference type="Proteomes" id="UP000198863">
    <property type="component" value="Unassembled WGS sequence"/>
</dbReference>
<feature type="compositionally biased region" description="Low complexity" evidence="1">
    <location>
        <begin position="515"/>
        <end position="524"/>
    </location>
</feature>
<feature type="domain" description="Circularly permuted ATP-grasp type 2" evidence="2">
    <location>
        <begin position="76"/>
        <end position="452"/>
    </location>
</feature>
<dbReference type="InterPro" id="IPR016450">
    <property type="entry name" value="UCP005522"/>
</dbReference>
<feature type="region of interest" description="Disordered" evidence="1">
    <location>
        <begin position="460"/>
        <end position="558"/>
    </location>
</feature>